<dbReference type="AlphaFoldDB" id="A0A0M3JDA4"/>
<dbReference type="WBParaSite" id="ASIM_0000559001-mRNA-1">
    <property type="protein sequence ID" value="ASIM_0000559001-mRNA-1"/>
    <property type="gene ID" value="ASIM_0000559001"/>
</dbReference>
<sequence length="131" mass="15253">LDSLRELNCLPCGMVVYLAIGYDWANEREMLIRFENIYRHIISTLKKMLLAGYKPVDELQQQSKSSQGWYDVPVEMRPKRSCKKRALQRCDSRLWMPPPRIVLITIPNDVGFDQFVERIHNSLGNKSAILS</sequence>
<name>A0A0M3JDA4_ANISI</name>
<evidence type="ECO:0000313" key="1">
    <source>
        <dbReference type="WBParaSite" id="ASIM_0000559001-mRNA-1"/>
    </source>
</evidence>
<accession>A0A0M3JDA4</accession>
<proteinExistence type="predicted"/>
<reference evidence="1" key="1">
    <citation type="submission" date="2017-02" db="UniProtKB">
        <authorList>
            <consortium name="WormBaseParasite"/>
        </authorList>
    </citation>
    <scope>IDENTIFICATION</scope>
</reference>
<organism evidence="1">
    <name type="scientific">Anisakis simplex</name>
    <name type="common">Herring worm</name>
    <dbReference type="NCBI Taxonomy" id="6269"/>
    <lineage>
        <taxon>Eukaryota</taxon>
        <taxon>Metazoa</taxon>
        <taxon>Ecdysozoa</taxon>
        <taxon>Nematoda</taxon>
        <taxon>Chromadorea</taxon>
        <taxon>Rhabditida</taxon>
        <taxon>Spirurina</taxon>
        <taxon>Ascaridomorpha</taxon>
        <taxon>Ascaridoidea</taxon>
        <taxon>Anisakidae</taxon>
        <taxon>Anisakis</taxon>
        <taxon>Anisakis simplex complex</taxon>
    </lineage>
</organism>
<protein>
    <submittedName>
        <fullName evidence="1">DRMBL domain-containing protein</fullName>
    </submittedName>
</protein>